<dbReference type="InterPro" id="IPR015943">
    <property type="entry name" value="WD40/YVTN_repeat-like_dom_sf"/>
</dbReference>
<dbReference type="KEGG" id="nah:F5544_22430"/>
<evidence type="ECO:0000313" key="3">
    <source>
        <dbReference type="Proteomes" id="UP000503540"/>
    </source>
</evidence>
<dbReference type="Proteomes" id="UP000503540">
    <property type="component" value="Chromosome"/>
</dbReference>
<accession>A0A6G9YGM5</accession>
<dbReference type="AlphaFoldDB" id="A0A6G9YGM5"/>
<dbReference type="EMBL" id="CP046172">
    <property type="protein sequence ID" value="QIS12348.1"/>
    <property type="molecule type" value="Genomic_DNA"/>
</dbReference>
<proteinExistence type="predicted"/>
<keyword evidence="3" id="KW-1185">Reference proteome</keyword>
<protein>
    <submittedName>
        <fullName evidence="2">Uncharacterized protein</fullName>
    </submittedName>
</protein>
<sequence>MRLDGSVRLALSGPVTRPRVSLPRGIFASALALALLTGCSSKPGSDDMQTRDPATAAAAPAATTAPAGRVLPVSLPVSALLADAGTGQLAALDGATLALVDPTVEPPAVRTVALPAKAASLAQGTPGQILVAAPNRILRVDVATASIGEVAVDGDARSVLRQGDGSLLVGTADGKVRTIDPDNKVRQTISGLASADGLAAAGDKVAVLDRRQSSLTQVELGKGRLGLALRAGDGATNLIGDTQGRLIVTDTADGELLVYTPGPLVLRQRFPVRSSPYALAYDQRSDTVWVTCTQSNEVAGFDLSTGIPKEVGRYPTVRQPNSVTIDQRTGDLFVGSATGDGLQRIRADERKRGQ</sequence>
<dbReference type="PANTHER" id="PTHR47197">
    <property type="entry name" value="PROTEIN NIRF"/>
    <property type="match status" value="1"/>
</dbReference>
<gene>
    <name evidence="2" type="ORF">F5544_22430</name>
</gene>
<feature type="region of interest" description="Disordered" evidence="1">
    <location>
        <begin position="42"/>
        <end position="62"/>
    </location>
</feature>
<reference evidence="2 3" key="1">
    <citation type="journal article" date="2019" name="ACS Chem. Biol.">
        <title>Identification and Mobilization of a Cryptic Antibiotic Biosynthesis Gene Locus from a Human-Pathogenic Nocardia Isolate.</title>
        <authorList>
            <person name="Herisse M."/>
            <person name="Ishida K."/>
            <person name="Porter J.L."/>
            <person name="Howden B."/>
            <person name="Hertweck C."/>
            <person name="Stinear T.P."/>
            <person name="Pidot S.J."/>
        </authorList>
    </citation>
    <scope>NUCLEOTIDE SEQUENCE [LARGE SCALE GENOMIC DNA]</scope>
    <source>
        <strain evidence="2 3">AUSMDU00012717</strain>
    </source>
</reference>
<feature type="compositionally biased region" description="Low complexity" evidence="1">
    <location>
        <begin position="53"/>
        <end position="62"/>
    </location>
</feature>
<dbReference type="InterPro" id="IPR051200">
    <property type="entry name" value="Host-pathogen_enzymatic-act"/>
</dbReference>
<organism evidence="2 3">
    <name type="scientific">Nocardia arthritidis</name>
    <dbReference type="NCBI Taxonomy" id="228602"/>
    <lineage>
        <taxon>Bacteria</taxon>
        <taxon>Bacillati</taxon>
        <taxon>Actinomycetota</taxon>
        <taxon>Actinomycetes</taxon>
        <taxon>Mycobacteriales</taxon>
        <taxon>Nocardiaceae</taxon>
        <taxon>Nocardia</taxon>
    </lineage>
</organism>
<dbReference type="SUPFAM" id="SSF101898">
    <property type="entry name" value="NHL repeat"/>
    <property type="match status" value="1"/>
</dbReference>
<dbReference type="PANTHER" id="PTHR47197:SF3">
    <property type="entry name" value="DIHYDRO-HEME D1 DEHYDROGENASE"/>
    <property type="match status" value="1"/>
</dbReference>
<dbReference type="Gene3D" id="2.130.10.10">
    <property type="entry name" value="YVTN repeat-like/Quinoprotein amine dehydrogenase"/>
    <property type="match status" value="1"/>
</dbReference>
<evidence type="ECO:0000313" key="2">
    <source>
        <dbReference type="EMBL" id="QIS12348.1"/>
    </source>
</evidence>
<evidence type="ECO:0000256" key="1">
    <source>
        <dbReference type="SAM" id="MobiDB-lite"/>
    </source>
</evidence>
<name>A0A6G9YGM5_9NOCA</name>
<dbReference type="RefSeq" id="WP_238847395.1">
    <property type="nucleotide sequence ID" value="NZ_CP046172.1"/>
</dbReference>